<dbReference type="RefSeq" id="WP_036587965.1">
    <property type="nucleotide sequence ID" value="NZ_CP130431.1"/>
</dbReference>
<evidence type="ECO:0000313" key="2">
    <source>
        <dbReference type="Proteomes" id="UP000642265"/>
    </source>
</evidence>
<dbReference type="Proteomes" id="UP000642265">
    <property type="component" value="Unassembled WGS sequence"/>
</dbReference>
<gene>
    <name evidence="1" type="ORF">IH622_19400</name>
</gene>
<organism evidence="1 2">
    <name type="scientific">Brucella anthropi</name>
    <name type="common">Ochrobactrum anthropi</name>
    <dbReference type="NCBI Taxonomy" id="529"/>
    <lineage>
        <taxon>Bacteria</taxon>
        <taxon>Pseudomonadati</taxon>
        <taxon>Pseudomonadota</taxon>
        <taxon>Alphaproteobacteria</taxon>
        <taxon>Hyphomicrobiales</taxon>
        <taxon>Brucellaceae</taxon>
        <taxon>Brucella/Ochrobactrum group</taxon>
        <taxon>Brucella</taxon>
    </lineage>
</organism>
<dbReference type="AlphaFoldDB" id="A0A011V614"/>
<accession>A0A011V614</accession>
<proteinExistence type="predicted"/>
<evidence type="ECO:0000313" key="1">
    <source>
        <dbReference type="EMBL" id="MBE0562963.1"/>
    </source>
</evidence>
<reference evidence="1" key="1">
    <citation type="submission" date="2020-09" db="EMBL/GenBank/DDBJ databases">
        <authorList>
            <person name="Dalcin Martins P."/>
        </authorList>
    </citation>
    <scope>NUCLEOTIDE SEQUENCE</scope>
    <source>
        <strain evidence="1">MAG47</strain>
    </source>
</reference>
<protein>
    <submittedName>
        <fullName evidence="1">Uncharacterized protein</fullName>
    </submittedName>
</protein>
<name>A0A011V614_BRUAN</name>
<sequence length="96" mass="11312">MFNLSSIMNEAWGSYRRSYNKRPTFQRSTFNWLLMLAWKRAKDAAMRASNPALAKIEALREQIEMLSYKPWRINIECRRRELEAKIASLCAVARQG</sequence>
<dbReference type="EMBL" id="JACZKO010000048">
    <property type="protein sequence ID" value="MBE0562963.1"/>
    <property type="molecule type" value="Genomic_DNA"/>
</dbReference>
<comment type="caution">
    <text evidence="1">The sequence shown here is derived from an EMBL/GenBank/DDBJ whole genome shotgun (WGS) entry which is preliminary data.</text>
</comment>
<reference evidence="1" key="2">
    <citation type="submission" date="2020-10" db="EMBL/GenBank/DDBJ databases">
        <title>Enrichment of novel Verrucomicrobia, Bacteroidetes and Krumholzibacteria in an oxygen-limited, methane- and iron-fed bioreactor inoculated with Bothnian Sea sediments.</title>
        <authorList>
            <person name="Martins P.D."/>
            <person name="de Jong A."/>
            <person name="Lenstra W.K."/>
            <person name="van Helmond N.A.G.M."/>
            <person name="Slomp C.P."/>
            <person name="Jetten M.S.M."/>
            <person name="Welte C.U."/>
            <person name="Rasigraf O."/>
        </authorList>
    </citation>
    <scope>NUCLEOTIDE SEQUENCE</scope>
    <source>
        <strain evidence="1">MAG47</strain>
    </source>
</reference>